<feature type="signal peptide" evidence="2">
    <location>
        <begin position="1"/>
        <end position="26"/>
    </location>
</feature>
<dbReference type="Gene3D" id="2.120.10.30">
    <property type="entry name" value="TolB, C-terminal domain"/>
    <property type="match status" value="1"/>
</dbReference>
<organism evidence="4">
    <name type="scientific">Pontimicrobium sp. SW4</name>
    <dbReference type="NCBI Taxonomy" id="3153519"/>
    <lineage>
        <taxon>Bacteria</taxon>
        <taxon>Pseudomonadati</taxon>
        <taxon>Bacteroidota</taxon>
        <taxon>Flavobacteriia</taxon>
        <taxon>Flavobacteriales</taxon>
        <taxon>Flavobacteriaceae</taxon>
        <taxon>Pontimicrobium</taxon>
    </lineage>
</organism>
<evidence type="ECO:0000256" key="2">
    <source>
        <dbReference type="SAM" id="SignalP"/>
    </source>
</evidence>
<dbReference type="SUPFAM" id="SSF53474">
    <property type="entry name" value="alpha/beta-Hydrolases"/>
    <property type="match status" value="1"/>
</dbReference>
<dbReference type="SUPFAM" id="SSF82171">
    <property type="entry name" value="DPP6 N-terminal domain-like"/>
    <property type="match status" value="1"/>
</dbReference>
<dbReference type="InterPro" id="IPR011042">
    <property type="entry name" value="6-blade_b-propeller_TolB-like"/>
</dbReference>
<keyword evidence="2" id="KW-0732">Signal</keyword>
<dbReference type="AlphaFoldDB" id="A0AAU7BWZ5"/>
<evidence type="ECO:0000256" key="1">
    <source>
        <dbReference type="ARBA" id="ARBA00022801"/>
    </source>
</evidence>
<evidence type="ECO:0000313" key="4">
    <source>
        <dbReference type="EMBL" id="XBG62611.1"/>
    </source>
</evidence>
<feature type="chain" id="PRO_5043515185" evidence="2">
    <location>
        <begin position="27"/>
        <end position="915"/>
    </location>
</feature>
<proteinExistence type="predicted"/>
<reference evidence="4" key="1">
    <citation type="submission" date="2024-05" db="EMBL/GenBank/DDBJ databases">
        <title>Pontimicrobium maritimus sp. nov., isolated form sea water.</title>
        <authorList>
            <person name="Muhammad N."/>
            <person name="Vuong T.Q."/>
            <person name="Han H.L."/>
            <person name="Kim S.-G."/>
        </authorList>
    </citation>
    <scope>NUCLEOTIDE SEQUENCE</scope>
    <source>
        <strain evidence="4">SW4</strain>
    </source>
</reference>
<dbReference type="Gene3D" id="3.40.50.1820">
    <property type="entry name" value="alpha/beta hydrolase"/>
    <property type="match status" value="1"/>
</dbReference>
<name>A0AAU7BWZ5_9FLAO</name>
<dbReference type="PANTHER" id="PTHR42776">
    <property type="entry name" value="SERINE PEPTIDASE S9 FAMILY MEMBER"/>
    <property type="match status" value="1"/>
</dbReference>
<protein>
    <submittedName>
        <fullName evidence="4">Prolyl oligopeptidase family serine peptidase</fullName>
    </submittedName>
</protein>
<dbReference type="InterPro" id="IPR029058">
    <property type="entry name" value="AB_hydrolase_fold"/>
</dbReference>
<gene>
    <name evidence="4" type="ORF">ABGB03_06795</name>
</gene>
<accession>A0AAU7BWZ5</accession>
<dbReference type="InterPro" id="IPR001375">
    <property type="entry name" value="Peptidase_S9_cat"/>
</dbReference>
<keyword evidence="1" id="KW-0378">Hydrolase</keyword>
<evidence type="ECO:0000259" key="3">
    <source>
        <dbReference type="Pfam" id="PF00326"/>
    </source>
</evidence>
<dbReference type="GO" id="GO:0006508">
    <property type="term" value="P:proteolysis"/>
    <property type="evidence" value="ECO:0007669"/>
    <property type="project" value="InterPro"/>
</dbReference>
<dbReference type="RefSeq" id="WP_347925953.1">
    <property type="nucleotide sequence ID" value="NZ_CP157199.1"/>
</dbReference>
<feature type="domain" description="Peptidase S9 prolyl oligopeptidase catalytic" evidence="3">
    <location>
        <begin position="707"/>
        <end position="889"/>
    </location>
</feature>
<dbReference type="Pfam" id="PF00326">
    <property type="entry name" value="Peptidase_S9"/>
    <property type="match status" value="1"/>
</dbReference>
<dbReference type="EMBL" id="CP157199">
    <property type="protein sequence ID" value="XBG62611.1"/>
    <property type="molecule type" value="Genomic_DNA"/>
</dbReference>
<sequence length="915" mass="104344">MISFFSKYSKLIFSVITICFSLIVNSQDSQLKPVPEQDYGKWERINWGTSFTEDGSWIQFGIITNDNDKTLTVVNTKTKESRLITNAEAAIFSADNNWMAYKKVLTGKAQKKLDISNRQKKTKKKAPQKMGVVNLSTGDSLEFIDVVNYKFSGVNSFLAMKREKDKANTLIVKDLKSGLEVTFGNVKQYEWQDKGALLSMIINTDDKVGNSVQLYNPITGNLKVLDQKEEVYNGLLWREKSSDLLVLRTAKDTLYKDDSFDILLWKGLNNSNVNNSTKVFNHIKHTNFPKNTQIKSRGVSFSDNGESIFFSTDFRVSKTPKEKNDKNETNDEAAEVEIWNSGDVDIIPAQKKNVNYGSKLSVWNTNSDKYYQLESDVIDRVRIQTETSISIGQDQTPYDFEVMFGRPDYDLYTVNTLNGALEKVVTKASRYWDVSPNNKHFIYLSNDHLYLYNIDTKESINISKNIDASFIDVDNDHPMAQKPAFGFAGWSSDSKSYLVNSEFDVWQFFTDGNSPKRLTNGKEDNIIYRYQNFDRTQKSIDFKNPVYFRLFGRYNKNSGMAVLSKGKMKTLIYKDTMISGTIKAKKSDDIAFMEQTYTQSPNLFLTNTSFKKTKQISNTNAFQKDYAWGKAELITYTNALGKEAQGILYYPADYVKGEKYPMITYIYEKLSDRFHGYINPSKTNYYNTTVWSQNGYFVLNPDIEFIAGDPGISSAKNLENVVKSIIEKGDVDAKKVGLIGHSWGGYQAGFVPTQTDIFAASVAGAGLTELISMNLAVTPAFGGTPENAHFEVSQERMEVAPWKAPDSYLRNSSVMNIEKLNTPIMFEVGDNDENVNWFQGIAYYNAARRAAKPFVLLVYAKEGHGLRQDKNRIDYQQRILKWFGHYLKDEPAEDWMTEGIPYAEQQRRLKNKSKD</sequence>
<dbReference type="GO" id="GO:0004252">
    <property type="term" value="F:serine-type endopeptidase activity"/>
    <property type="evidence" value="ECO:0007669"/>
    <property type="project" value="TreeGrafter"/>
</dbReference>
<dbReference type="PANTHER" id="PTHR42776:SF4">
    <property type="entry name" value="ACYLAMINO-ACID-RELEASING ENZYME"/>
    <property type="match status" value="1"/>
</dbReference>